<evidence type="ECO:0000313" key="1">
    <source>
        <dbReference type="EMBL" id="MSC79509.1"/>
    </source>
</evidence>
<dbReference type="Proteomes" id="UP000477010">
    <property type="component" value="Unassembled WGS sequence"/>
</dbReference>
<organism evidence="1 2">
    <name type="scientific">Faecalibacterium prausnitzii</name>
    <dbReference type="NCBI Taxonomy" id="853"/>
    <lineage>
        <taxon>Bacteria</taxon>
        <taxon>Bacillati</taxon>
        <taxon>Bacillota</taxon>
        <taxon>Clostridia</taxon>
        <taxon>Eubacteriales</taxon>
        <taxon>Oscillospiraceae</taxon>
        <taxon>Faecalibacterium</taxon>
    </lineage>
</organism>
<proteinExistence type="predicted"/>
<protein>
    <submittedName>
        <fullName evidence="1">Uncharacterized protein</fullName>
    </submittedName>
</protein>
<sequence>MRRKVTFMRVEIEKTKQPLPENGHIFATMPLRRIVPNPCNPEWKPATCPICGQDCWLQTGNAELVKRVYPSAKFVCSECAWTGKAAATAPVKS</sequence>
<accession>A0A6L5TCZ8</accession>
<dbReference type="EMBL" id="WKQE01000001">
    <property type="protein sequence ID" value="MSC79509.1"/>
    <property type="molecule type" value="Genomic_DNA"/>
</dbReference>
<dbReference type="AlphaFoldDB" id="A0A6L5TCZ8"/>
<name>A0A6L5TCZ8_9FIRM</name>
<reference evidence="1 2" key="1">
    <citation type="journal article" date="2019" name="Nat. Med.">
        <title>A library of human gut bacterial isolates paired with longitudinal multiomics data enables mechanistic microbiome research.</title>
        <authorList>
            <person name="Poyet M."/>
            <person name="Groussin M."/>
            <person name="Gibbons S.M."/>
            <person name="Avila-Pacheco J."/>
            <person name="Jiang X."/>
            <person name="Kearney S.M."/>
            <person name="Perrotta A.R."/>
            <person name="Berdy B."/>
            <person name="Zhao S."/>
            <person name="Lieberman T.D."/>
            <person name="Swanson P.K."/>
            <person name="Smith M."/>
            <person name="Roesemann S."/>
            <person name="Alexander J.E."/>
            <person name="Rich S.A."/>
            <person name="Livny J."/>
            <person name="Vlamakis H."/>
            <person name="Clish C."/>
            <person name="Bullock K."/>
            <person name="Deik A."/>
            <person name="Scott J."/>
            <person name="Pierce K.A."/>
            <person name="Xavier R.J."/>
            <person name="Alm E.J."/>
        </authorList>
    </citation>
    <scope>NUCLEOTIDE SEQUENCE [LARGE SCALE GENOMIC DNA]</scope>
    <source>
        <strain evidence="1 2">BIOML-B9</strain>
    </source>
</reference>
<gene>
    <name evidence="1" type="ORF">GKD85_01485</name>
</gene>
<comment type="caution">
    <text evidence="1">The sequence shown here is derived from an EMBL/GenBank/DDBJ whole genome shotgun (WGS) entry which is preliminary data.</text>
</comment>
<dbReference type="RefSeq" id="WP_154251545.1">
    <property type="nucleotide sequence ID" value="NZ_WKPZ01000001.1"/>
</dbReference>
<evidence type="ECO:0000313" key="2">
    <source>
        <dbReference type="Proteomes" id="UP000477010"/>
    </source>
</evidence>